<organism evidence="2 3">
    <name type="scientific">Brevundimonas abyssalis TAR-001</name>
    <dbReference type="NCBI Taxonomy" id="1391729"/>
    <lineage>
        <taxon>Bacteria</taxon>
        <taxon>Pseudomonadati</taxon>
        <taxon>Pseudomonadota</taxon>
        <taxon>Alphaproteobacteria</taxon>
        <taxon>Caulobacterales</taxon>
        <taxon>Caulobacteraceae</taxon>
        <taxon>Brevundimonas</taxon>
    </lineage>
</organism>
<keyword evidence="1" id="KW-0732">Signal</keyword>
<evidence type="ECO:0000313" key="3">
    <source>
        <dbReference type="Proteomes" id="UP000016569"/>
    </source>
</evidence>
<sequence>MARFKLILCAAVASATALAGALPAEAQNRRSGAQRTQDDMMAQIPRCARNLGTVAIADGQADVFRELQLSPPQSLLRAVIQRSGCFTLLDRGAGMSVAQRERDLAAGGDLQRGSNVGGGQIRAADYVLVGEVASQNSNSGGNAWRASRAGFLGRRNSTLGAVVGGISTRRSEANTVLSLTDVRTSETVMVTEGYASRNDISWGAGGAAAGGSGFGGAVGGGYENTEIGRMVAQAFIQAYADMVTQMGGMSADASEAAPVQTFVVQQATTMRSAPETGSVVRALPEGLRVYPTGNRDGMWWEIMDDNDNIGWVQNDRLAPGT</sequence>
<dbReference type="Proteomes" id="UP000016569">
    <property type="component" value="Unassembled WGS sequence"/>
</dbReference>
<feature type="chain" id="PRO_5034046704" description="Curli production assembly/transport component CsgG" evidence="1">
    <location>
        <begin position="27"/>
        <end position="321"/>
    </location>
</feature>
<comment type="caution">
    <text evidence="2">The sequence shown here is derived from an EMBL/GenBank/DDBJ whole genome shotgun (WGS) entry which is preliminary data.</text>
</comment>
<dbReference type="GO" id="GO:0030288">
    <property type="term" value="C:outer membrane-bounded periplasmic space"/>
    <property type="evidence" value="ECO:0007669"/>
    <property type="project" value="InterPro"/>
</dbReference>
<feature type="signal peptide" evidence="1">
    <location>
        <begin position="1"/>
        <end position="26"/>
    </location>
</feature>
<dbReference type="InterPro" id="IPR005534">
    <property type="entry name" value="Curli_assmbl/transp-comp_CsgG"/>
</dbReference>
<name>A0A8E0KMD2_9CAUL</name>
<evidence type="ECO:0008006" key="4">
    <source>
        <dbReference type="Google" id="ProtNLM"/>
    </source>
</evidence>
<gene>
    <name evidence="2" type="ORF">MBEBAB_0637</name>
</gene>
<reference evidence="3" key="1">
    <citation type="journal article" date="2013" name="Genome Announc.">
        <title>Draft Genome Sequence of the Dimorphic Prosthecate Bacterium Brevundimonas abyssalis TAR-001T.</title>
        <authorList>
            <person name="Tsubouchi T."/>
            <person name="Nishi S."/>
            <person name="Usui K."/>
            <person name="Shimane Y."/>
            <person name="Takaki Y."/>
            <person name="Maruyama T."/>
            <person name="Hatada Y."/>
        </authorList>
    </citation>
    <scope>NUCLEOTIDE SEQUENCE [LARGE SCALE GENOMIC DNA]</scope>
    <source>
        <strain evidence="3">TAR-001</strain>
    </source>
</reference>
<proteinExistence type="predicted"/>
<keyword evidence="3" id="KW-1185">Reference proteome</keyword>
<dbReference type="AlphaFoldDB" id="A0A8E0KMD2"/>
<dbReference type="EMBL" id="BATC01000007">
    <property type="protein sequence ID" value="GAD58387.1"/>
    <property type="molecule type" value="Genomic_DNA"/>
</dbReference>
<protein>
    <recommendedName>
        <fullName evidence="4">Curli production assembly/transport component CsgG</fullName>
    </recommendedName>
</protein>
<accession>A0A8E0KMD2</accession>
<dbReference type="Pfam" id="PF03783">
    <property type="entry name" value="CsgG"/>
    <property type="match status" value="1"/>
</dbReference>
<evidence type="ECO:0000313" key="2">
    <source>
        <dbReference type="EMBL" id="GAD58387.1"/>
    </source>
</evidence>
<evidence type="ECO:0000256" key="1">
    <source>
        <dbReference type="SAM" id="SignalP"/>
    </source>
</evidence>